<keyword evidence="2" id="KW-1185">Reference proteome</keyword>
<sequence>MRKVMPAAPSRSLQRPSVIVDETTGDVIIDVVATGYIQIVITADGDVLCDGESILVEPLECD</sequence>
<gene>
    <name evidence="1" type="ORF">GCM10007874_61360</name>
</gene>
<organism evidence="1 2">
    <name type="scientific">Labrys miyagiensis</name>
    <dbReference type="NCBI Taxonomy" id="346912"/>
    <lineage>
        <taxon>Bacteria</taxon>
        <taxon>Pseudomonadati</taxon>
        <taxon>Pseudomonadota</taxon>
        <taxon>Alphaproteobacteria</taxon>
        <taxon>Hyphomicrobiales</taxon>
        <taxon>Xanthobacteraceae</taxon>
        <taxon>Labrys</taxon>
    </lineage>
</organism>
<evidence type="ECO:0000313" key="1">
    <source>
        <dbReference type="EMBL" id="GLS23116.1"/>
    </source>
</evidence>
<proteinExistence type="predicted"/>
<name>A0ABQ6CRY5_9HYPH</name>
<accession>A0ABQ6CRY5</accession>
<comment type="caution">
    <text evidence="1">The sequence shown here is derived from an EMBL/GenBank/DDBJ whole genome shotgun (WGS) entry which is preliminary data.</text>
</comment>
<reference evidence="2" key="1">
    <citation type="journal article" date="2019" name="Int. J. Syst. Evol. Microbiol.">
        <title>The Global Catalogue of Microorganisms (GCM) 10K type strain sequencing project: providing services to taxonomists for standard genome sequencing and annotation.</title>
        <authorList>
            <consortium name="The Broad Institute Genomics Platform"/>
            <consortium name="The Broad Institute Genome Sequencing Center for Infectious Disease"/>
            <person name="Wu L."/>
            <person name="Ma J."/>
        </authorList>
    </citation>
    <scope>NUCLEOTIDE SEQUENCE [LARGE SCALE GENOMIC DNA]</scope>
    <source>
        <strain evidence="2">NBRC 101365</strain>
    </source>
</reference>
<protein>
    <submittedName>
        <fullName evidence="1">Uncharacterized protein</fullName>
    </submittedName>
</protein>
<dbReference type="EMBL" id="BSPC01000069">
    <property type="protein sequence ID" value="GLS23116.1"/>
    <property type="molecule type" value="Genomic_DNA"/>
</dbReference>
<dbReference type="RefSeq" id="WP_284316047.1">
    <property type="nucleotide sequence ID" value="NZ_BSPC01000069.1"/>
</dbReference>
<dbReference type="Proteomes" id="UP001156882">
    <property type="component" value="Unassembled WGS sequence"/>
</dbReference>
<evidence type="ECO:0000313" key="2">
    <source>
        <dbReference type="Proteomes" id="UP001156882"/>
    </source>
</evidence>